<name>A0A2S1LAB5_9FLAO</name>
<organism evidence="2 3">
    <name type="scientific">Flavobacterium faecale</name>
    <dbReference type="NCBI Taxonomy" id="1355330"/>
    <lineage>
        <taxon>Bacteria</taxon>
        <taxon>Pseudomonadati</taxon>
        <taxon>Bacteroidota</taxon>
        <taxon>Flavobacteriia</taxon>
        <taxon>Flavobacteriales</taxon>
        <taxon>Flavobacteriaceae</taxon>
        <taxon>Flavobacterium</taxon>
    </lineage>
</organism>
<evidence type="ECO:0000313" key="3">
    <source>
        <dbReference type="Proteomes" id="UP000244527"/>
    </source>
</evidence>
<sequence>MVLKRNLEREKKIEQKNKQKELLDEKPSKIEIFLKKGSEHKNVIIRTFFQASYYIWMFLAFLVGGIISMVIAAAAG</sequence>
<protein>
    <submittedName>
        <fullName evidence="2">Uncharacterized protein</fullName>
    </submittedName>
</protein>
<dbReference type="AlphaFoldDB" id="A0A2S1LAB5"/>
<keyword evidence="1" id="KW-0812">Transmembrane</keyword>
<proteinExistence type="predicted"/>
<dbReference type="KEGG" id="ffa:FFWV33_03565"/>
<accession>A0A2S1LAB5</accession>
<keyword evidence="1" id="KW-0472">Membrane</keyword>
<dbReference type="Proteomes" id="UP000244527">
    <property type="component" value="Chromosome"/>
</dbReference>
<dbReference type="EMBL" id="CP020918">
    <property type="protein sequence ID" value="AWG20682.1"/>
    <property type="molecule type" value="Genomic_DNA"/>
</dbReference>
<gene>
    <name evidence="2" type="ORF">FFWV33_03565</name>
</gene>
<keyword evidence="3" id="KW-1185">Reference proteome</keyword>
<evidence type="ECO:0000256" key="1">
    <source>
        <dbReference type="SAM" id="Phobius"/>
    </source>
</evidence>
<reference evidence="2 3" key="1">
    <citation type="submission" date="2017-04" db="EMBL/GenBank/DDBJ databases">
        <title>Compelte genome sequence of WV33.</title>
        <authorList>
            <person name="Lee P.C."/>
        </authorList>
    </citation>
    <scope>NUCLEOTIDE SEQUENCE [LARGE SCALE GENOMIC DNA]</scope>
    <source>
        <strain evidence="2 3">WV33</strain>
    </source>
</reference>
<evidence type="ECO:0000313" key="2">
    <source>
        <dbReference type="EMBL" id="AWG20682.1"/>
    </source>
</evidence>
<keyword evidence="1" id="KW-1133">Transmembrane helix</keyword>
<feature type="transmembrane region" description="Helical" evidence="1">
    <location>
        <begin position="53"/>
        <end position="75"/>
    </location>
</feature>